<evidence type="ECO:0000256" key="4">
    <source>
        <dbReference type="ARBA" id="ARBA00022833"/>
    </source>
</evidence>
<dbReference type="Pfam" id="PF00096">
    <property type="entry name" value="zf-C2H2"/>
    <property type="match status" value="3"/>
</dbReference>
<dbReference type="PROSITE" id="PS00018">
    <property type="entry name" value="EF_HAND_1"/>
    <property type="match status" value="1"/>
</dbReference>
<keyword evidence="3 5" id="KW-0863">Zinc-finger</keyword>
<dbReference type="InterPro" id="IPR013087">
    <property type="entry name" value="Znf_C2H2_type"/>
</dbReference>
<dbReference type="InterPro" id="IPR012934">
    <property type="entry name" value="Znf_AD"/>
</dbReference>
<evidence type="ECO:0000256" key="2">
    <source>
        <dbReference type="ARBA" id="ARBA00022737"/>
    </source>
</evidence>
<dbReference type="EMBL" id="JADBJN010000004">
    <property type="protein sequence ID" value="KAG5667348.1"/>
    <property type="molecule type" value="Genomic_DNA"/>
</dbReference>
<dbReference type="GO" id="GO:0005634">
    <property type="term" value="C:nucleus"/>
    <property type="evidence" value="ECO:0007669"/>
    <property type="project" value="InterPro"/>
</dbReference>
<keyword evidence="4" id="KW-0862">Zinc</keyword>
<dbReference type="PANTHER" id="PTHR24379:SF121">
    <property type="entry name" value="C2H2-TYPE DOMAIN-CONTAINING PROTEIN"/>
    <property type="match status" value="1"/>
</dbReference>
<feature type="domain" description="C2H2-type" evidence="7">
    <location>
        <begin position="410"/>
        <end position="437"/>
    </location>
</feature>
<name>A0A9J6BBY9_POLVA</name>
<dbReference type="InterPro" id="IPR036236">
    <property type="entry name" value="Znf_C2H2_sf"/>
</dbReference>
<dbReference type="InterPro" id="IPR018247">
    <property type="entry name" value="EF_Hand_1_Ca_BS"/>
</dbReference>
<dbReference type="OrthoDB" id="10039931at2759"/>
<accession>A0A9J6BBY9</accession>
<evidence type="ECO:0000313" key="8">
    <source>
        <dbReference type="EMBL" id="KAG5667348.1"/>
    </source>
</evidence>
<dbReference type="GO" id="GO:0008270">
    <property type="term" value="F:zinc ion binding"/>
    <property type="evidence" value="ECO:0007669"/>
    <property type="project" value="UniProtKB-KW"/>
</dbReference>
<dbReference type="AlphaFoldDB" id="A0A9J6BBY9"/>
<keyword evidence="2" id="KW-0677">Repeat</keyword>
<dbReference type="PROSITE" id="PS00028">
    <property type="entry name" value="ZINC_FINGER_C2H2_1"/>
    <property type="match status" value="8"/>
</dbReference>
<feature type="domain" description="C2H2-type" evidence="7">
    <location>
        <begin position="319"/>
        <end position="346"/>
    </location>
</feature>
<feature type="domain" description="C2H2-type" evidence="7">
    <location>
        <begin position="256"/>
        <end position="284"/>
    </location>
</feature>
<dbReference type="SMART" id="SM00355">
    <property type="entry name" value="ZnF_C2H2"/>
    <property type="match status" value="10"/>
</dbReference>
<dbReference type="Gene3D" id="3.40.1800.20">
    <property type="match status" value="1"/>
</dbReference>
<dbReference type="Gene3D" id="3.30.160.60">
    <property type="entry name" value="Classic Zinc Finger"/>
    <property type="match status" value="6"/>
</dbReference>
<feature type="domain" description="C2H2-type" evidence="7">
    <location>
        <begin position="438"/>
        <end position="461"/>
    </location>
</feature>
<dbReference type="Proteomes" id="UP001107558">
    <property type="component" value="Chromosome 4"/>
</dbReference>
<evidence type="ECO:0000256" key="1">
    <source>
        <dbReference type="ARBA" id="ARBA00022723"/>
    </source>
</evidence>
<evidence type="ECO:0000259" key="7">
    <source>
        <dbReference type="PROSITE" id="PS50157"/>
    </source>
</evidence>
<evidence type="ECO:0000256" key="5">
    <source>
        <dbReference type="PROSITE-ProRule" id="PRU00042"/>
    </source>
</evidence>
<dbReference type="SUPFAM" id="SSF57667">
    <property type="entry name" value="beta-beta-alpha zinc fingers"/>
    <property type="match status" value="3"/>
</dbReference>
<evidence type="ECO:0000256" key="6">
    <source>
        <dbReference type="SAM" id="MobiDB-lite"/>
    </source>
</evidence>
<protein>
    <recommendedName>
        <fullName evidence="7">C2H2-type domain-containing protein</fullName>
    </recommendedName>
</protein>
<dbReference type="SMART" id="SM00868">
    <property type="entry name" value="zf-AD"/>
    <property type="match status" value="1"/>
</dbReference>
<comment type="caution">
    <text evidence="8">The sequence shown here is derived from an EMBL/GenBank/DDBJ whole genome shotgun (WGS) entry which is preliminary data.</text>
</comment>
<sequence length="475" mass="56152">MTSCTLCFNSISEAESIKIDECFQSHENGLEILRLHFSFADKILTISRLICQICWSQLSSFHEFYNQVALNYQITTKIPAIYSEIPTVALEDVKVKIENDFDDNNVIDFQDFNDDDEIKEDFGTIESIKVEPLETTPKPSKSTKPNELQPQKPQTAQMIKNAADDKKIKETVDVRCDICKMEFDTFAHTTKHFRKVHKIKGYLICCGRKYMKKSRLTEHLNSHFNITFACDICDKTFFTKTILKRHKLLHQEMKLFQCDKCPKSFATKFQVRNHLHNVHLNENKELTFICPLPDCGKAYVNQIRVDHHIKYTHSGGDQIVCEVCSRTFAKRCYLDDHMRIHLRSKGLKNDRYKCHICEHFITGDREFRRHVKNHETEAWDNICPYCSRSCKSLKTLKKHIYFMHRMEAKHQCKHCGKCFKRPRDLSDHESIHTQQENYTCDFCPRTFRCHTNMMSHRRKEHPDLYQPPVYMREDV</sequence>
<organism evidence="8 9">
    <name type="scientific">Polypedilum vanderplanki</name>
    <name type="common">Sleeping chironomid midge</name>
    <dbReference type="NCBI Taxonomy" id="319348"/>
    <lineage>
        <taxon>Eukaryota</taxon>
        <taxon>Metazoa</taxon>
        <taxon>Ecdysozoa</taxon>
        <taxon>Arthropoda</taxon>
        <taxon>Hexapoda</taxon>
        <taxon>Insecta</taxon>
        <taxon>Pterygota</taxon>
        <taxon>Neoptera</taxon>
        <taxon>Endopterygota</taxon>
        <taxon>Diptera</taxon>
        <taxon>Nematocera</taxon>
        <taxon>Chironomoidea</taxon>
        <taxon>Chironomidae</taxon>
        <taxon>Chironominae</taxon>
        <taxon>Polypedilum</taxon>
        <taxon>Polypedilum</taxon>
    </lineage>
</organism>
<feature type="compositionally biased region" description="Polar residues" evidence="6">
    <location>
        <begin position="137"/>
        <end position="158"/>
    </location>
</feature>
<feature type="domain" description="C2H2-type" evidence="7">
    <location>
        <begin position="228"/>
        <end position="255"/>
    </location>
</feature>
<evidence type="ECO:0000256" key="3">
    <source>
        <dbReference type="ARBA" id="ARBA00022771"/>
    </source>
</evidence>
<dbReference type="PANTHER" id="PTHR24379">
    <property type="entry name" value="KRAB AND ZINC FINGER DOMAIN-CONTAINING"/>
    <property type="match status" value="1"/>
</dbReference>
<keyword evidence="9" id="KW-1185">Reference proteome</keyword>
<dbReference type="PROSITE" id="PS50157">
    <property type="entry name" value="ZINC_FINGER_C2H2_2"/>
    <property type="match status" value="6"/>
</dbReference>
<feature type="domain" description="C2H2-type" evidence="7">
    <location>
        <begin position="288"/>
        <end position="318"/>
    </location>
</feature>
<proteinExistence type="predicted"/>
<evidence type="ECO:0000313" key="9">
    <source>
        <dbReference type="Proteomes" id="UP001107558"/>
    </source>
</evidence>
<gene>
    <name evidence="8" type="ORF">PVAND_015331</name>
</gene>
<feature type="region of interest" description="Disordered" evidence="6">
    <location>
        <begin position="133"/>
        <end position="162"/>
    </location>
</feature>
<keyword evidence="1" id="KW-0479">Metal-binding</keyword>
<reference evidence="8" key="1">
    <citation type="submission" date="2021-03" db="EMBL/GenBank/DDBJ databases">
        <title>Chromosome level genome of the anhydrobiotic midge Polypedilum vanderplanki.</title>
        <authorList>
            <person name="Yoshida Y."/>
            <person name="Kikawada T."/>
            <person name="Gusev O."/>
        </authorList>
    </citation>
    <scope>NUCLEOTIDE SEQUENCE</scope>
    <source>
        <strain evidence="8">NIAS01</strain>
        <tissue evidence="8">Whole body or cell culture</tissue>
    </source>
</reference>